<name>A0A8F6TWD9_9RHOB</name>
<protein>
    <submittedName>
        <fullName evidence="1">Uncharacterized protein</fullName>
    </submittedName>
</protein>
<dbReference type="Proteomes" id="UP000825009">
    <property type="component" value="Chromosome"/>
</dbReference>
<dbReference type="EMBL" id="CP079194">
    <property type="protein sequence ID" value="QXT38972.1"/>
    <property type="molecule type" value="Genomic_DNA"/>
</dbReference>
<evidence type="ECO:0000313" key="1">
    <source>
        <dbReference type="EMBL" id="QXT38972.1"/>
    </source>
</evidence>
<reference evidence="1 2" key="1">
    <citation type="submission" date="2021-07" db="EMBL/GenBank/DDBJ databases">
        <title>A novel Jannaschia species isolated from marine dinoflagellate Ceratoperidinium margalefii.</title>
        <authorList>
            <person name="Jiang Y."/>
            <person name="Li Z."/>
        </authorList>
    </citation>
    <scope>NUCLEOTIDE SEQUENCE [LARGE SCALE GENOMIC DNA]</scope>
    <source>
        <strain evidence="1 2">J12C1-MA-4</strain>
    </source>
</reference>
<dbReference type="KEGG" id="gce:KYE46_13675"/>
<keyword evidence="2" id="KW-1185">Reference proteome</keyword>
<evidence type="ECO:0000313" key="2">
    <source>
        <dbReference type="Proteomes" id="UP000825009"/>
    </source>
</evidence>
<sequence>MTLTSAHAFPQDGLFYQGLTCPAEGFEAGGEQTASLSFPTLCLGEQCCELSNPINVRDMDEIYLYDATCTGDEEEDFAARLLVGAAAVDGLVAVFENTAHTYIRCEP</sequence>
<dbReference type="AlphaFoldDB" id="A0A8F6TWD9"/>
<proteinExistence type="predicted"/>
<accession>A0A8F6TWD9</accession>
<dbReference type="RefSeq" id="WP_219001217.1">
    <property type="nucleotide sequence ID" value="NZ_CP079194.1"/>
</dbReference>
<gene>
    <name evidence="1" type="ORF">KYE46_13675</name>
</gene>
<organism evidence="1 2">
    <name type="scientific">Gymnodinialimonas ceratoperidinii</name>
    <dbReference type="NCBI Taxonomy" id="2856823"/>
    <lineage>
        <taxon>Bacteria</taxon>
        <taxon>Pseudomonadati</taxon>
        <taxon>Pseudomonadota</taxon>
        <taxon>Alphaproteobacteria</taxon>
        <taxon>Rhodobacterales</taxon>
        <taxon>Paracoccaceae</taxon>
        <taxon>Gymnodinialimonas</taxon>
    </lineage>
</organism>